<dbReference type="AlphaFoldDB" id="A0A7G8BF98"/>
<organism evidence="1 2">
    <name type="scientific">Alloacidobacterium dinghuense</name>
    <dbReference type="NCBI Taxonomy" id="2763107"/>
    <lineage>
        <taxon>Bacteria</taxon>
        <taxon>Pseudomonadati</taxon>
        <taxon>Acidobacteriota</taxon>
        <taxon>Terriglobia</taxon>
        <taxon>Terriglobales</taxon>
        <taxon>Acidobacteriaceae</taxon>
        <taxon>Alloacidobacterium</taxon>
    </lineage>
</organism>
<evidence type="ECO:0000313" key="1">
    <source>
        <dbReference type="EMBL" id="QNI31218.1"/>
    </source>
</evidence>
<proteinExistence type="predicted"/>
<protein>
    <submittedName>
        <fullName evidence="1">DUF2971 domain-containing protein</fullName>
    </submittedName>
</protein>
<dbReference type="RefSeq" id="WP_186741679.1">
    <property type="nucleotide sequence ID" value="NZ_CP060394.1"/>
</dbReference>
<evidence type="ECO:0000313" key="2">
    <source>
        <dbReference type="Proteomes" id="UP000515312"/>
    </source>
</evidence>
<keyword evidence="2" id="KW-1185">Reference proteome</keyword>
<dbReference type="KEGG" id="adin:H7849_19285"/>
<gene>
    <name evidence="1" type="ORF">H7849_19285</name>
</gene>
<dbReference type="EMBL" id="CP060394">
    <property type="protein sequence ID" value="QNI31218.1"/>
    <property type="molecule type" value="Genomic_DNA"/>
</dbReference>
<dbReference type="Proteomes" id="UP000515312">
    <property type="component" value="Chromosome"/>
</dbReference>
<sequence>MQRTYHFVPLCHGLDDLCHRHLKIAQLDDLNDPFELWAIAQPDQRLRQAISATKQQMAKQYGLLCFSLDWHNPLLWSHFADRHRGLALGFDVNERILKRVSYVKDRPVPEKINFETADRLLFTKYEDWRYEQEARIYTTLQDPDPKTGLYFADFGEQLVLREVIAGPLCAVTKQELCDAAGSATEVEFKKAGLAFDTFRMVIDPAWVW</sequence>
<reference evidence="1 2" key="1">
    <citation type="submission" date="2020-08" db="EMBL/GenBank/DDBJ databases">
        <title>Edaphobacter telluris sp. nov. and Acidobacterium dinghuensis sp. nov., two acidobacteria isolated from forest soil.</title>
        <authorList>
            <person name="Fu J."/>
            <person name="Qiu L."/>
        </authorList>
    </citation>
    <scope>NUCLEOTIDE SEQUENCE [LARGE SCALE GENOMIC DNA]</scope>
    <source>
        <strain evidence="1">4Y35</strain>
    </source>
</reference>
<name>A0A7G8BF98_9BACT</name>
<accession>A0A7G8BF98</accession>